<accession>A0A699XID6</accession>
<feature type="non-terminal residue" evidence="1">
    <location>
        <position position="1"/>
    </location>
</feature>
<name>A0A699XID6_TANCI</name>
<gene>
    <name evidence="1" type="ORF">Tci_928243</name>
</gene>
<comment type="caution">
    <text evidence="1">The sequence shown here is derived from an EMBL/GenBank/DDBJ whole genome shotgun (WGS) entry which is preliminary data.</text>
</comment>
<feature type="non-terminal residue" evidence="1">
    <location>
        <position position="92"/>
    </location>
</feature>
<reference evidence="1" key="1">
    <citation type="journal article" date="2019" name="Sci. Rep.">
        <title>Draft genome of Tanacetum cinerariifolium, the natural source of mosquito coil.</title>
        <authorList>
            <person name="Yamashiro T."/>
            <person name="Shiraishi A."/>
            <person name="Satake H."/>
            <person name="Nakayama K."/>
        </authorList>
    </citation>
    <scope>NUCLEOTIDE SEQUENCE</scope>
</reference>
<sequence length="92" mass="9829">FVLIGRCPGALAFGRVLPGAVPRLFPIVGRRIRVPVGAHHQLAAAIAVIERAVFVATRRALVRHRPDAAAEDLGVTVLVDKTRQHLVDGIAV</sequence>
<organism evidence="1">
    <name type="scientific">Tanacetum cinerariifolium</name>
    <name type="common">Dalmatian daisy</name>
    <name type="synonym">Chrysanthemum cinerariifolium</name>
    <dbReference type="NCBI Taxonomy" id="118510"/>
    <lineage>
        <taxon>Eukaryota</taxon>
        <taxon>Viridiplantae</taxon>
        <taxon>Streptophyta</taxon>
        <taxon>Embryophyta</taxon>
        <taxon>Tracheophyta</taxon>
        <taxon>Spermatophyta</taxon>
        <taxon>Magnoliopsida</taxon>
        <taxon>eudicotyledons</taxon>
        <taxon>Gunneridae</taxon>
        <taxon>Pentapetalae</taxon>
        <taxon>asterids</taxon>
        <taxon>campanulids</taxon>
        <taxon>Asterales</taxon>
        <taxon>Asteraceae</taxon>
        <taxon>Asteroideae</taxon>
        <taxon>Anthemideae</taxon>
        <taxon>Anthemidinae</taxon>
        <taxon>Tanacetum</taxon>
    </lineage>
</organism>
<dbReference type="AlphaFoldDB" id="A0A699XID6"/>
<evidence type="ECO:0000313" key="1">
    <source>
        <dbReference type="EMBL" id="GFD56274.1"/>
    </source>
</evidence>
<proteinExistence type="predicted"/>
<dbReference type="EMBL" id="BKCJ011827572">
    <property type="protein sequence ID" value="GFD56274.1"/>
    <property type="molecule type" value="Genomic_DNA"/>
</dbReference>
<protein>
    <submittedName>
        <fullName evidence="1">Uncharacterized protein</fullName>
    </submittedName>
</protein>